<evidence type="ECO:0000256" key="4">
    <source>
        <dbReference type="ARBA" id="ARBA00022801"/>
    </source>
</evidence>
<dbReference type="Pfam" id="PF00978">
    <property type="entry name" value="RdRP_2"/>
    <property type="match status" value="1"/>
</dbReference>
<reference evidence="8" key="1">
    <citation type="journal article" date="2019" name="Front. Cell. Infect. Microbiol.">
        <title>Extreme Diversity of Mycoviruses Present in Isolates of Rhizoctonia solani AG2-2 LP From Zoysia japonica From Brazil.</title>
        <authorList>
            <person name="Picarelli M.A.S.C."/>
            <person name="Forgia M."/>
            <person name="Rivas E.B."/>
            <person name="Nerva L."/>
            <person name="Chiapello M."/>
            <person name="Turina M."/>
            <person name="Colariccio A."/>
        </authorList>
    </citation>
    <scope>NUCLEOTIDE SEQUENCE</scope>
    <source>
        <strain evidence="8">BR9</strain>
    </source>
</reference>
<keyword evidence="1 8" id="KW-0696">RNA-directed RNA polymerase</keyword>
<protein>
    <submittedName>
        <fullName evidence="8">RNA-dependent RNA polymerase</fullName>
    </submittedName>
</protein>
<sequence>MAIPTRAWFLGWYNRHARKVALREALRGSNPTLRGYMLNRAVRNQAGRIHDPEGRTPLPRQELVAHVVEFVGDHDRAASLAHDLRDHSSVWLGPDNQKSQATSMPQFVRVLRDARPLECHILHGVPGSGKTRLASDIISRFSPGTVAWWSPSALNANEAATSRVLGPNATSRCYLFGPEIFRKTDFETLVIDDYGKLYAGTLDLLSFIMPNLQRLVLTGDPAQGGEPFPVATALSRSLHSDISRITTLFPETPYATLSWRQGPSMCAQLGWYSHLQENHGAFVAVTTPPPGLPLVATSARFVNSISNGGVDAITLTDSQGATFEGDYVLDLTGLTNRISDKLALVGLTRGKRNVFLLVPEVMNLGENELWGSSFILSSLVAMMGKAETAISSHIPAGGPRARSCKPLLAYATRKHLRRCVPALTVEGAPGLAGAASHAPPTTDTGILDEELHRRLQTWYPVLRHVQRDRGDAPRLDAPEPVPVDLSRRVMDPEHRIDLDVDAGRENREQHVGEAVTVQTGVAVNPHVLSHRAGDPATEELSMRKRLRYQSAVDNEEEYARGAARGALLYKNYCRATGHRALPYSEALMEQCAEEALDSWLDGRTVDQALSSLDKEDFEEPVEYTRNFLKTQLLRKDEKYSAPAGAGQTISDMSFSRNMKHAAAALYVERQVLATMPQNIYVHLRRNHGEFRRWCGAATMASRNREFAACDYSSWDASVDGACLQFDRALLESLGLPQPLVDEFVALRINTRNFAGNLGLMQFSGDRWTFLLNTLRNIAYTNTRCALPAGRTWQAYAGDDLLLFRGTIPIHKAWDQDEWLFRAKDVEHLRVGEFIGMRVTNRAEVFVSTHKLRTQVSTVVTRRVKHGNLTRSEMAEEKRRAGVKLVAINDLIQLGRAGEFDAGFPHLRGELAVATHLLGGPKAHQAYHNTFGISVTEGLRYAGPEPQWPQIDAIKRVLYDTTR</sequence>
<dbReference type="GO" id="GO:0006351">
    <property type="term" value="P:DNA-templated transcription"/>
    <property type="evidence" value="ECO:0007669"/>
    <property type="project" value="InterPro"/>
</dbReference>
<evidence type="ECO:0000256" key="5">
    <source>
        <dbReference type="ARBA" id="ARBA00022840"/>
    </source>
</evidence>
<keyword evidence="5" id="KW-0067">ATP-binding</keyword>
<evidence type="ECO:0000256" key="2">
    <source>
        <dbReference type="ARBA" id="ARBA00022679"/>
    </source>
</evidence>
<dbReference type="GO" id="GO:0039694">
    <property type="term" value="P:viral RNA genome replication"/>
    <property type="evidence" value="ECO:0007669"/>
    <property type="project" value="InterPro"/>
</dbReference>
<keyword evidence="5" id="KW-0547">Nucleotide-binding</keyword>
<dbReference type="GO" id="GO:0016787">
    <property type="term" value="F:hydrolase activity"/>
    <property type="evidence" value="ECO:0007669"/>
    <property type="project" value="UniProtKB-KW"/>
</dbReference>
<dbReference type="GO" id="GO:0005524">
    <property type="term" value="F:ATP binding"/>
    <property type="evidence" value="ECO:0007669"/>
    <property type="project" value="UniProtKB-KW"/>
</dbReference>
<feature type="domain" description="RdRp catalytic" evidence="7">
    <location>
        <begin position="704"/>
        <end position="812"/>
    </location>
</feature>
<dbReference type="Pfam" id="PF01443">
    <property type="entry name" value="Viral_helicase1"/>
    <property type="match status" value="1"/>
</dbReference>
<dbReference type="GO" id="GO:0003968">
    <property type="term" value="F:RNA-directed RNA polymerase activity"/>
    <property type="evidence" value="ECO:0007669"/>
    <property type="project" value="UniProtKB-KW"/>
</dbReference>
<dbReference type="InterPro" id="IPR007094">
    <property type="entry name" value="RNA-dir_pol_PSvirus"/>
</dbReference>
<keyword evidence="2" id="KW-0808">Transferase</keyword>
<organism evidence="8">
    <name type="scientific">Rhizoctonia solani flexi-like virus 1</name>
    <dbReference type="NCBI Taxonomy" id="2600111"/>
    <lineage>
        <taxon>Viruses</taxon>
        <taxon>Riboviria</taxon>
        <taxon>Orthornavirae</taxon>
        <taxon>Kitrinoviricota</taxon>
        <taxon>Alsuviricetes</taxon>
        <taxon>Tymovirales</taxon>
    </lineage>
</organism>
<keyword evidence="6" id="KW-0693">Viral RNA replication</keyword>
<evidence type="ECO:0000313" key="8">
    <source>
        <dbReference type="EMBL" id="QDW81317.1"/>
    </source>
</evidence>
<dbReference type="InterPro" id="IPR001788">
    <property type="entry name" value="RNA-dep_RNA_pol_alsuvir"/>
</dbReference>
<dbReference type="InterPro" id="IPR043502">
    <property type="entry name" value="DNA/RNA_pol_sf"/>
</dbReference>
<dbReference type="GO" id="GO:0003723">
    <property type="term" value="F:RNA binding"/>
    <property type="evidence" value="ECO:0007669"/>
    <property type="project" value="InterPro"/>
</dbReference>
<dbReference type="EMBL" id="MK507787">
    <property type="protein sequence ID" value="QDW81317.1"/>
    <property type="molecule type" value="Genomic_RNA"/>
</dbReference>
<evidence type="ECO:0000256" key="1">
    <source>
        <dbReference type="ARBA" id="ARBA00022484"/>
    </source>
</evidence>
<dbReference type="Gene3D" id="3.40.50.300">
    <property type="entry name" value="P-loop containing nucleotide triphosphate hydrolases"/>
    <property type="match status" value="1"/>
</dbReference>
<keyword evidence="4" id="KW-0378">Hydrolase</keyword>
<dbReference type="InterPro" id="IPR027417">
    <property type="entry name" value="P-loop_NTPase"/>
</dbReference>
<dbReference type="InterPro" id="IPR027351">
    <property type="entry name" value="(+)RNA_virus_helicase_core_dom"/>
</dbReference>
<dbReference type="SUPFAM" id="SSF52540">
    <property type="entry name" value="P-loop containing nucleoside triphosphate hydrolases"/>
    <property type="match status" value="1"/>
</dbReference>
<evidence type="ECO:0000259" key="7">
    <source>
        <dbReference type="PROSITE" id="PS50507"/>
    </source>
</evidence>
<evidence type="ECO:0000256" key="6">
    <source>
        <dbReference type="ARBA" id="ARBA00022953"/>
    </source>
</evidence>
<proteinExistence type="predicted"/>
<keyword evidence="3" id="KW-0548">Nucleotidyltransferase</keyword>
<dbReference type="PROSITE" id="PS50507">
    <property type="entry name" value="RDRP_SSRNA_POS"/>
    <property type="match status" value="1"/>
</dbReference>
<evidence type="ECO:0000256" key="3">
    <source>
        <dbReference type="ARBA" id="ARBA00022695"/>
    </source>
</evidence>
<name>A0A5B8GQ53_9VIRU</name>
<accession>A0A5B8GQ53</accession>
<dbReference type="SUPFAM" id="SSF56672">
    <property type="entry name" value="DNA/RNA polymerases"/>
    <property type="match status" value="1"/>
</dbReference>